<accession>D0KXE2</accession>
<dbReference type="SUPFAM" id="SSF52833">
    <property type="entry name" value="Thioredoxin-like"/>
    <property type="match status" value="1"/>
</dbReference>
<dbReference type="InterPro" id="IPR012341">
    <property type="entry name" value="6hp_glycosidase-like_sf"/>
</dbReference>
<dbReference type="InterPro" id="IPR004879">
    <property type="entry name" value="Ssp411-like_TRX"/>
</dbReference>
<dbReference type="GO" id="GO:0005975">
    <property type="term" value="P:carbohydrate metabolic process"/>
    <property type="evidence" value="ECO:0007669"/>
    <property type="project" value="InterPro"/>
</dbReference>
<dbReference type="Pfam" id="PF03190">
    <property type="entry name" value="Thioredox_DsbH"/>
    <property type="match status" value="1"/>
</dbReference>
<protein>
    <recommendedName>
        <fullName evidence="2">Spermatogenesis-associated protein 20-like TRX domain-containing protein</fullName>
    </recommendedName>
</protein>
<keyword evidence="1" id="KW-0732">Signal</keyword>
<feature type="domain" description="Spermatogenesis-associated protein 20-like TRX" evidence="2">
    <location>
        <begin position="92"/>
        <end position="246"/>
    </location>
</feature>
<dbReference type="eggNOG" id="COG1331">
    <property type="taxonomic scope" value="Bacteria"/>
</dbReference>
<dbReference type="InterPro" id="IPR036249">
    <property type="entry name" value="Thioredoxin-like_sf"/>
</dbReference>
<evidence type="ECO:0000259" key="2">
    <source>
        <dbReference type="Pfam" id="PF03190"/>
    </source>
</evidence>
<dbReference type="PANTHER" id="PTHR42899:SF1">
    <property type="entry name" value="SPERMATOGENESIS-ASSOCIATED PROTEIN 20"/>
    <property type="match status" value="1"/>
</dbReference>
<dbReference type="InterPro" id="IPR024705">
    <property type="entry name" value="Ssp411"/>
</dbReference>
<evidence type="ECO:0000313" key="4">
    <source>
        <dbReference type="Proteomes" id="UP000009102"/>
    </source>
</evidence>
<dbReference type="OrthoDB" id="9762614at2"/>
<organism evidence="3 4">
    <name type="scientific">Halothiobacillus neapolitanus (strain ATCC 23641 / DSM 15147 / CIP 104769 / NCIMB 8539 / c2)</name>
    <name type="common">Thiobacillus neapolitanus</name>
    <dbReference type="NCBI Taxonomy" id="555778"/>
    <lineage>
        <taxon>Bacteria</taxon>
        <taxon>Pseudomonadati</taxon>
        <taxon>Pseudomonadota</taxon>
        <taxon>Gammaproteobacteria</taxon>
        <taxon>Chromatiales</taxon>
        <taxon>Halothiobacillaceae</taxon>
        <taxon>Halothiobacillus</taxon>
    </lineage>
</organism>
<gene>
    <name evidence="3" type="ordered locus">Hneap_0293</name>
</gene>
<dbReference type="AlphaFoldDB" id="D0KXE2"/>
<reference evidence="3 4" key="1">
    <citation type="submission" date="2009-10" db="EMBL/GenBank/DDBJ databases">
        <title>Complete sequence of Halothiobacillus neapolitanus c2.</title>
        <authorList>
            <consortium name="US DOE Joint Genome Institute"/>
            <person name="Lucas S."/>
            <person name="Copeland A."/>
            <person name="Lapidus A."/>
            <person name="Glavina del Rio T."/>
            <person name="Tice H."/>
            <person name="Bruce D."/>
            <person name="Goodwin L."/>
            <person name="Pitluck S."/>
            <person name="Davenport K."/>
            <person name="Brettin T."/>
            <person name="Detter J.C."/>
            <person name="Han C."/>
            <person name="Tapia R."/>
            <person name="Larimer F."/>
            <person name="Land M."/>
            <person name="Hauser L."/>
            <person name="Kyrpides N."/>
            <person name="Mikhailova N."/>
            <person name="Kerfeld C."/>
            <person name="Cannon G."/>
            <person name="Heinhort S."/>
        </authorList>
    </citation>
    <scope>NUCLEOTIDE SEQUENCE [LARGE SCALE GENOMIC DNA]</scope>
    <source>
        <strain evidence="4">ATCC 23641 / c2</strain>
    </source>
</reference>
<dbReference type="Proteomes" id="UP000009102">
    <property type="component" value="Chromosome"/>
</dbReference>
<dbReference type="Gene3D" id="3.40.30.10">
    <property type="entry name" value="Glutaredoxin"/>
    <property type="match status" value="1"/>
</dbReference>
<dbReference type="STRING" id="555778.Hneap_0293"/>
<dbReference type="Gene3D" id="1.50.10.10">
    <property type="match status" value="1"/>
</dbReference>
<name>D0KXE2_HALNC</name>
<proteinExistence type="predicted"/>
<keyword evidence="4" id="KW-1185">Reference proteome</keyword>
<feature type="chain" id="PRO_5003010026" description="Spermatogenesis-associated protein 20-like TRX domain-containing protein" evidence="1">
    <location>
        <begin position="31"/>
        <end position="839"/>
    </location>
</feature>
<dbReference type="InterPro" id="IPR008928">
    <property type="entry name" value="6-hairpin_glycosidase_sf"/>
</dbReference>
<dbReference type="EMBL" id="CP001801">
    <property type="protein sequence ID" value="ACX95156.1"/>
    <property type="molecule type" value="Genomic_DNA"/>
</dbReference>
<dbReference type="HOGENOM" id="CLU_014051_4_1_6"/>
<dbReference type="KEGG" id="hna:Hneap_0293"/>
<feature type="signal peptide" evidence="1">
    <location>
        <begin position="1"/>
        <end position="30"/>
    </location>
</feature>
<dbReference type="SUPFAM" id="SSF48208">
    <property type="entry name" value="Six-hairpin glycosidases"/>
    <property type="match status" value="1"/>
</dbReference>
<sequence length="839" mass="91864">MQRHRNCWIKVFVRLALASTVLIVPVTVPAANTQPTQAEQQITRPQVDWPVLPTALQKKLNKALADQAQQNGQSTRDYHTRWLNADGLPMFTNRLILSDSPYLLEHAHNPINWYAYGPEALAAAKAQNKPLFISIGYASCHWCHVMARESFESPAVARELNRHFIAVKVDRQQQPALDHRYQIAVALVNQGQSGWPASVFALPDGRPFFTQLYQPEPSFLATLNNVHHVWQTKRPEVTNDAVKLTALMRQVLDQQAKAAKLDDSVLARTVNALTAQFDPFQGGFGDGAKFPQATRLLFLLDWLAREQAHLSHPNAAGGVSTAQTKALQSELVLTLNHMARGGLFDQIGGGFFRYSTTPDWQVPHFEKMAYYQAMLAQTYLKAGLVLGNARDWRVAERTLDFVIRDMSAADGGFIAALSADSAVSHRAGAAKEEGYFYTWTPKEIAEALPHYEALLAERYWSITASGTVDGRSVPHQGDAAVQATMAKDEGMSLPALTAKMVAIRAKLESARKRRPAPGRDDNRILSWNGLLIEALADGGRVLGVPRFIAAAQKAAEFIDTNMRLPDKTLAHSYNRGVASGRANLADHADFALGLVALYDATGKNHWLRAAQKQAQIIMQDFAAANGGYYDHKALHTKADSDVLNLPSRPIDDGAEPAGNAQALALQLALAARTDDATYQEAAERMLASFSGLIVRDPTDFTGLLAGLSDLRHGSVGSLAFAGKGNVRIEAARTAKHTAEVRLHYTAPWHSNAHDASPGLIPTAITVSPDAFVRQIDYPQGEKVKLAFSDQPLNLYTGTQVLDIKLNPHVSGPMRIRVQIQACSDATCLAPEDLAIWLPL</sequence>
<evidence type="ECO:0000256" key="1">
    <source>
        <dbReference type="SAM" id="SignalP"/>
    </source>
</evidence>
<dbReference type="PANTHER" id="PTHR42899">
    <property type="entry name" value="SPERMATOGENESIS-ASSOCIATED PROTEIN 20"/>
    <property type="match status" value="1"/>
</dbReference>
<evidence type="ECO:0000313" key="3">
    <source>
        <dbReference type="EMBL" id="ACX95156.1"/>
    </source>
</evidence>